<dbReference type="RefSeq" id="WP_198842761.1">
    <property type="nucleotide sequence ID" value="NZ_JAEHFJ010000012.1"/>
</dbReference>
<proteinExistence type="predicted"/>
<dbReference type="InterPro" id="IPR037682">
    <property type="entry name" value="TonB_C"/>
</dbReference>
<dbReference type="EMBL" id="JAEHFJ010000012">
    <property type="protein sequence ID" value="MBJ2176132.1"/>
    <property type="molecule type" value="Genomic_DNA"/>
</dbReference>
<feature type="domain" description="TonB C-terminal" evidence="1">
    <location>
        <begin position="275"/>
        <end position="333"/>
    </location>
</feature>
<keyword evidence="3" id="KW-1185">Reference proteome</keyword>
<accession>A0ABS0WVV1</accession>
<gene>
    <name evidence="2" type="ORF">JBL43_17910</name>
</gene>
<evidence type="ECO:0000313" key="2">
    <source>
        <dbReference type="EMBL" id="MBJ2176132.1"/>
    </source>
</evidence>
<name>A0ABS0WVV1_9FLAO</name>
<evidence type="ECO:0000259" key="1">
    <source>
        <dbReference type="Pfam" id="PF03544"/>
    </source>
</evidence>
<reference evidence="2 3" key="1">
    <citation type="submission" date="2020-12" db="EMBL/GenBank/DDBJ databases">
        <title>Aureibaculum luteum sp. nov. and Aureibaculum flavum sp. nov., novel members of the family Flavobacteriaceae isolated from Antarctic intertidal sediments.</title>
        <authorList>
            <person name="He X."/>
            <person name="Zhang X."/>
        </authorList>
    </citation>
    <scope>NUCLEOTIDE SEQUENCE [LARGE SCALE GENOMIC DNA]</scope>
    <source>
        <strain evidence="2 3">A20</strain>
    </source>
</reference>
<dbReference type="SUPFAM" id="SSF74653">
    <property type="entry name" value="TolA/TonB C-terminal domain"/>
    <property type="match status" value="1"/>
</dbReference>
<evidence type="ECO:0000313" key="3">
    <source>
        <dbReference type="Proteomes" id="UP000623301"/>
    </source>
</evidence>
<organism evidence="2 3">
    <name type="scientific">Aureibaculum flavum</name>
    <dbReference type="NCBI Taxonomy" id="2795986"/>
    <lineage>
        <taxon>Bacteria</taxon>
        <taxon>Pseudomonadati</taxon>
        <taxon>Bacteroidota</taxon>
        <taxon>Flavobacteriia</taxon>
        <taxon>Flavobacteriales</taxon>
        <taxon>Flavobacteriaceae</taxon>
        <taxon>Aureibaculum</taxon>
    </lineage>
</organism>
<protein>
    <submittedName>
        <fullName evidence="2">Energy transducer TonB</fullName>
    </submittedName>
</protein>
<dbReference type="Gene3D" id="3.30.1150.10">
    <property type="match status" value="1"/>
</dbReference>
<comment type="caution">
    <text evidence="2">The sequence shown here is derived from an EMBL/GenBank/DDBJ whole genome shotgun (WGS) entry which is preliminary data.</text>
</comment>
<sequence length="336" mass="38070">MKKQLHISIPKPCHEDWHEMTPNQQGKFCNSCAKTVVDFTKKSVTEIQSFFIENQGKKVCGRFQQKQLDSIIIEIPEQVLFQQRSYSRMFLLALLITMGATLMSCNNDGKKQKINQVIVLDSIANSEISIHEKIDSLGANTKVDSILEKKKDTLIEKPSILPPIPPPPLVTPGLTVLRLPEAVEPVKIIEKDSLVCKSQDSVEIIEITEITGDVFIEPLVFGLIEESPPTFKGSRAKTSYEKKEEFTKKINEFVLSKFDANLTSNLNLKEGKHRIIATFKIDKNGKVQELKVLAPHLKLKEEIQRIINELPQLKPATQRNRPVSINYTLPITFMVE</sequence>
<dbReference type="Proteomes" id="UP000623301">
    <property type="component" value="Unassembled WGS sequence"/>
</dbReference>
<dbReference type="Pfam" id="PF03544">
    <property type="entry name" value="TonB_C"/>
    <property type="match status" value="1"/>
</dbReference>